<protein>
    <submittedName>
        <fullName evidence="1">Uncharacterized protein</fullName>
    </submittedName>
</protein>
<gene>
    <name evidence="1" type="ORF">C427_4775</name>
</gene>
<dbReference type="Proteomes" id="UP000011864">
    <property type="component" value="Chromosome"/>
</dbReference>
<dbReference type="PATRIC" id="fig|1129794.4.peg.4756"/>
<organism evidence="1 2">
    <name type="scientific">Paraglaciecola psychrophila 170</name>
    <dbReference type="NCBI Taxonomy" id="1129794"/>
    <lineage>
        <taxon>Bacteria</taxon>
        <taxon>Pseudomonadati</taxon>
        <taxon>Pseudomonadota</taxon>
        <taxon>Gammaproteobacteria</taxon>
        <taxon>Alteromonadales</taxon>
        <taxon>Alteromonadaceae</taxon>
        <taxon>Paraglaciecola</taxon>
    </lineage>
</organism>
<evidence type="ECO:0000313" key="2">
    <source>
        <dbReference type="Proteomes" id="UP000011864"/>
    </source>
</evidence>
<proteinExistence type="predicted"/>
<keyword evidence="2" id="KW-1185">Reference proteome</keyword>
<dbReference type="KEGG" id="gps:C427_4775"/>
<name>K6YTF4_9ALTE</name>
<accession>K6YTF4</accession>
<dbReference type="AlphaFoldDB" id="K6YTF4"/>
<reference evidence="1 2" key="1">
    <citation type="journal article" date="2013" name="Genome Announc.">
        <title>Complete Genome Sequence of Glaciecola psychrophila Strain 170T.</title>
        <authorList>
            <person name="Yin J."/>
            <person name="Chen J."/>
            <person name="Liu G."/>
            <person name="Yu Y."/>
            <person name="Song L."/>
            <person name="Wang X."/>
            <person name="Qu X."/>
        </authorList>
    </citation>
    <scope>NUCLEOTIDE SEQUENCE [LARGE SCALE GENOMIC DNA]</scope>
    <source>
        <strain evidence="1 2">170</strain>
    </source>
</reference>
<dbReference type="HOGENOM" id="CLU_2466238_0_0_6"/>
<dbReference type="EMBL" id="CP003837">
    <property type="protein sequence ID" value="AGH46874.1"/>
    <property type="molecule type" value="Genomic_DNA"/>
</dbReference>
<sequence>MPIAVQQPKTGCVSKRPVVKISLRAALAEHQTFSTFKLSRAVNNDDLYCKFTELSAVKQNWRQGQLKTYTSASLSFTRIAQTFIVKVG</sequence>
<evidence type="ECO:0000313" key="1">
    <source>
        <dbReference type="EMBL" id="AGH46874.1"/>
    </source>
</evidence>